<evidence type="ECO:0000313" key="3">
    <source>
        <dbReference type="Proteomes" id="UP001593833"/>
    </source>
</evidence>
<accession>A0ABV6YME3</accession>
<sequence>AEKPPAGEEDAGEPSDEEDEDVEVEAVTETEDGDGEDNQEPDVAEDVVEEADAEVTAQSEIPPEKS</sequence>
<name>A0ABV6YME3_UNCEI</name>
<proteinExistence type="predicted"/>
<feature type="compositionally biased region" description="Acidic residues" evidence="1">
    <location>
        <begin position="7"/>
        <end position="53"/>
    </location>
</feature>
<evidence type="ECO:0000256" key="1">
    <source>
        <dbReference type="SAM" id="MobiDB-lite"/>
    </source>
</evidence>
<dbReference type="Proteomes" id="UP001593833">
    <property type="component" value="Unassembled WGS sequence"/>
</dbReference>
<dbReference type="EMBL" id="JBHPKH010000186">
    <property type="protein sequence ID" value="MFC1573492.1"/>
    <property type="molecule type" value="Genomic_DNA"/>
</dbReference>
<comment type="caution">
    <text evidence="2">The sequence shown here is derived from an EMBL/GenBank/DDBJ whole genome shotgun (WGS) entry which is preliminary data.</text>
</comment>
<organism evidence="2 3">
    <name type="scientific">Eiseniibacteriota bacterium</name>
    <dbReference type="NCBI Taxonomy" id="2212470"/>
    <lineage>
        <taxon>Bacteria</taxon>
        <taxon>Candidatus Eiseniibacteriota</taxon>
    </lineage>
</organism>
<gene>
    <name evidence="2" type="ORF">ACFL6M_07855</name>
</gene>
<protein>
    <submittedName>
        <fullName evidence="2">Uncharacterized protein</fullName>
    </submittedName>
</protein>
<feature type="non-terminal residue" evidence="2">
    <location>
        <position position="1"/>
    </location>
</feature>
<keyword evidence="3" id="KW-1185">Reference proteome</keyword>
<evidence type="ECO:0000313" key="2">
    <source>
        <dbReference type="EMBL" id="MFC1573492.1"/>
    </source>
</evidence>
<feature type="region of interest" description="Disordered" evidence="1">
    <location>
        <begin position="1"/>
        <end position="66"/>
    </location>
</feature>
<reference evidence="2 3" key="1">
    <citation type="submission" date="2024-09" db="EMBL/GenBank/DDBJ databases">
        <authorList>
            <person name="D'Angelo T."/>
        </authorList>
    </citation>
    <scope>NUCLEOTIDE SEQUENCE [LARGE SCALE GENOMIC DNA]</scope>
    <source>
        <strain evidence="2">SAG AM-320-E07</strain>
    </source>
</reference>